<name>A0A4Q8AQC5_9MICO</name>
<reference evidence="11 12" key="1">
    <citation type="submission" date="2019-02" db="EMBL/GenBank/DDBJ databases">
        <title>Sequencing the genomes of 1000 actinobacteria strains.</title>
        <authorList>
            <person name="Klenk H.-P."/>
        </authorList>
    </citation>
    <scope>NUCLEOTIDE SEQUENCE [LARGE SCALE GENOMIC DNA]</scope>
    <source>
        <strain evidence="11 12">DSM 18319</strain>
    </source>
</reference>
<evidence type="ECO:0000256" key="3">
    <source>
        <dbReference type="ARBA" id="ARBA00022475"/>
    </source>
</evidence>
<keyword evidence="3" id="KW-1003">Cell membrane</keyword>
<accession>A0A4Q8AQC5</accession>
<evidence type="ECO:0000256" key="1">
    <source>
        <dbReference type="ARBA" id="ARBA00004141"/>
    </source>
</evidence>
<evidence type="ECO:0000256" key="7">
    <source>
        <dbReference type="ARBA" id="ARBA00022989"/>
    </source>
</evidence>
<gene>
    <name evidence="11" type="ORF">EV379_2767</name>
</gene>
<feature type="transmembrane region" description="Helical" evidence="10">
    <location>
        <begin position="72"/>
        <end position="100"/>
    </location>
</feature>
<evidence type="ECO:0000256" key="4">
    <source>
        <dbReference type="ARBA" id="ARBA00022519"/>
    </source>
</evidence>
<dbReference type="Pfam" id="PF07264">
    <property type="entry name" value="EI24"/>
    <property type="match status" value="1"/>
</dbReference>
<feature type="transmembrane region" description="Helical" evidence="10">
    <location>
        <begin position="204"/>
        <end position="225"/>
    </location>
</feature>
<evidence type="ECO:0000256" key="5">
    <source>
        <dbReference type="ARBA" id="ARBA00022605"/>
    </source>
</evidence>
<dbReference type="PANTHER" id="PTHR37468:SF1">
    <property type="entry name" value="SULFATE TRANSPORTER CYSZ"/>
    <property type="match status" value="1"/>
</dbReference>
<dbReference type="InterPro" id="IPR059112">
    <property type="entry name" value="CysZ/EI24"/>
</dbReference>
<feature type="transmembrane region" description="Helical" evidence="10">
    <location>
        <begin position="160"/>
        <end position="183"/>
    </location>
</feature>
<organism evidence="11 12">
    <name type="scientific">Microterricola gilva</name>
    <dbReference type="NCBI Taxonomy" id="393267"/>
    <lineage>
        <taxon>Bacteria</taxon>
        <taxon>Bacillati</taxon>
        <taxon>Actinomycetota</taxon>
        <taxon>Actinomycetes</taxon>
        <taxon>Micrococcales</taxon>
        <taxon>Microbacteriaceae</taxon>
        <taxon>Microterricola</taxon>
    </lineage>
</organism>
<dbReference type="Proteomes" id="UP000291483">
    <property type="component" value="Unassembled WGS sequence"/>
</dbReference>
<dbReference type="GO" id="GO:0005886">
    <property type="term" value="C:plasma membrane"/>
    <property type="evidence" value="ECO:0007669"/>
    <property type="project" value="TreeGrafter"/>
</dbReference>
<keyword evidence="5" id="KW-0028">Amino-acid biosynthesis</keyword>
<evidence type="ECO:0000256" key="9">
    <source>
        <dbReference type="ARBA" id="ARBA00023136"/>
    </source>
</evidence>
<feature type="transmembrane region" description="Helical" evidence="10">
    <location>
        <begin position="28"/>
        <end position="52"/>
    </location>
</feature>
<evidence type="ECO:0000256" key="2">
    <source>
        <dbReference type="ARBA" id="ARBA00022448"/>
    </source>
</evidence>
<protein>
    <submittedName>
        <fullName evidence="11">CysZ protein</fullName>
    </submittedName>
</protein>
<keyword evidence="12" id="KW-1185">Reference proteome</keyword>
<evidence type="ECO:0000313" key="11">
    <source>
        <dbReference type="EMBL" id="RZU66411.1"/>
    </source>
</evidence>
<keyword evidence="6 10" id="KW-0812">Transmembrane</keyword>
<proteinExistence type="predicted"/>
<evidence type="ECO:0000313" key="12">
    <source>
        <dbReference type="Proteomes" id="UP000291483"/>
    </source>
</evidence>
<comment type="subcellular location">
    <subcellularLocation>
        <location evidence="1">Membrane</location>
        <topology evidence="1">Multi-pass membrane protein</topology>
    </subcellularLocation>
</comment>
<evidence type="ECO:0000256" key="6">
    <source>
        <dbReference type="ARBA" id="ARBA00022692"/>
    </source>
</evidence>
<keyword evidence="9 10" id="KW-0472">Membrane</keyword>
<feature type="transmembrane region" description="Helical" evidence="10">
    <location>
        <begin position="134"/>
        <end position="154"/>
    </location>
</feature>
<comment type="caution">
    <text evidence="11">The sequence shown here is derived from an EMBL/GenBank/DDBJ whole genome shotgun (WGS) entry which is preliminary data.</text>
</comment>
<evidence type="ECO:0000256" key="10">
    <source>
        <dbReference type="SAM" id="Phobius"/>
    </source>
</evidence>
<keyword evidence="8" id="KW-0764">Sulfate transport</keyword>
<evidence type="ECO:0000256" key="8">
    <source>
        <dbReference type="ARBA" id="ARBA00023032"/>
    </source>
</evidence>
<keyword evidence="2" id="KW-0813">Transport</keyword>
<dbReference type="PANTHER" id="PTHR37468">
    <property type="entry name" value="SULFATE TRANSPORTER CYSZ"/>
    <property type="match status" value="1"/>
</dbReference>
<dbReference type="InterPro" id="IPR050480">
    <property type="entry name" value="CysZ-like"/>
</dbReference>
<dbReference type="GO" id="GO:0009675">
    <property type="term" value="F:high-affinity sulfate:proton symporter activity"/>
    <property type="evidence" value="ECO:0007669"/>
    <property type="project" value="TreeGrafter"/>
</dbReference>
<dbReference type="GO" id="GO:0019344">
    <property type="term" value="P:cysteine biosynthetic process"/>
    <property type="evidence" value="ECO:0007669"/>
    <property type="project" value="TreeGrafter"/>
</dbReference>
<dbReference type="GO" id="GO:0000103">
    <property type="term" value="P:sulfate assimilation"/>
    <property type="evidence" value="ECO:0007669"/>
    <property type="project" value="TreeGrafter"/>
</dbReference>
<keyword evidence="7 10" id="KW-1133">Transmembrane helix</keyword>
<sequence length="248" mass="26057">MVREFLSGVGLLLRGFAFWSRRPGAMMLGLVPAAIVFALMLAGLVALGFNVGPIVDWLTPFDETWPEPWPSIVNAAIGTVLFATAIVLSAVTFTALTLAVGDPFYERIWLAAERDLGGDGPTEGAGFWRGVRSALWLIGAGLLTAVCVALSGFVPVIGGVLAPVLGVVFSGRLLAVELSSRAFEARAIPGAAQRTLRRGIRWQLLGFGVATQLLYMVPFGAVFTMPAAVAGSTFLARAALDASPVARV</sequence>
<dbReference type="EMBL" id="SHLC01000001">
    <property type="protein sequence ID" value="RZU66411.1"/>
    <property type="molecule type" value="Genomic_DNA"/>
</dbReference>
<keyword evidence="4" id="KW-0997">Cell inner membrane</keyword>
<dbReference type="RefSeq" id="WP_242616385.1">
    <property type="nucleotide sequence ID" value="NZ_SHLC01000001.1"/>
</dbReference>
<dbReference type="AlphaFoldDB" id="A0A4Q8AQC5"/>